<dbReference type="InterPro" id="IPR053035">
    <property type="entry name" value="Mitochondrial_GEF_domain"/>
</dbReference>
<accession>A0A9W8HSL3</accession>
<feature type="repeat" description="RCC1" evidence="2">
    <location>
        <begin position="164"/>
        <end position="228"/>
    </location>
</feature>
<organism evidence="4 5">
    <name type="scientific">Coemansia guatemalensis</name>
    <dbReference type="NCBI Taxonomy" id="2761395"/>
    <lineage>
        <taxon>Eukaryota</taxon>
        <taxon>Fungi</taxon>
        <taxon>Fungi incertae sedis</taxon>
        <taxon>Zoopagomycota</taxon>
        <taxon>Kickxellomycotina</taxon>
        <taxon>Kickxellomycetes</taxon>
        <taxon>Kickxellales</taxon>
        <taxon>Kickxellaceae</taxon>
        <taxon>Coemansia</taxon>
    </lineage>
</organism>
<dbReference type="GO" id="GO:0005085">
    <property type="term" value="F:guanyl-nucleotide exchange factor activity"/>
    <property type="evidence" value="ECO:0007669"/>
    <property type="project" value="TreeGrafter"/>
</dbReference>
<keyword evidence="1" id="KW-0677">Repeat</keyword>
<evidence type="ECO:0000256" key="2">
    <source>
        <dbReference type="PROSITE-ProRule" id="PRU00235"/>
    </source>
</evidence>
<dbReference type="GO" id="GO:0005743">
    <property type="term" value="C:mitochondrial inner membrane"/>
    <property type="evidence" value="ECO:0007669"/>
    <property type="project" value="TreeGrafter"/>
</dbReference>
<dbReference type="PRINTS" id="PR00633">
    <property type="entry name" value="RCCNDNSATION"/>
</dbReference>
<proteinExistence type="predicted"/>
<reference evidence="4" key="1">
    <citation type="submission" date="2022-07" db="EMBL/GenBank/DDBJ databases">
        <title>Phylogenomic reconstructions and comparative analyses of Kickxellomycotina fungi.</title>
        <authorList>
            <person name="Reynolds N.K."/>
            <person name="Stajich J.E."/>
            <person name="Barry K."/>
            <person name="Grigoriev I.V."/>
            <person name="Crous P."/>
            <person name="Smith M.E."/>
        </authorList>
    </citation>
    <scope>NUCLEOTIDE SEQUENCE</scope>
    <source>
        <strain evidence="4">NRRL 1565</strain>
    </source>
</reference>
<evidence type="ECO:0000259" key="3">
    <source>
        <dbReference type="Pfam" id="PF25390"/>
    </source>
</evidence>
<dbReference type="SUPFAM" id="SSF50985">
    <property type="entry name" value="RCC1/BLIP-II"/>
    <property type="match status" value="1"/>
</dbReference>
<feature type="repeat" description="RCC1" evidence="2">
    <location>
        <begin position="281"/>
        <end position="332"/>
    </location>
</feature>
<evidence type="ECO:0000313" key="4">
    <source>
        <dbReference type="EMBL" id="KAJ2801086.1"/>
    </source>
</evidence>
<dbReference type="InterPro" id="IPR009091">
    <property type="entry name" value="RCC1/BLIP-II"/>
</dbReference>
<dbReference type="PROSITE" id="PS50012">
    <property type="entry name" value="RCC1_3"/>
    <property type="match status" value="4"/>
</dbReference>
<name>A0A9W8HSL3_9FUNG</name>
<feature type="repeat" description="RCC1" evidence="2">
    <location>
        <begin position="229"/>
        <end position="280"/>
    </location>
</feature>
<dbReference type="EMBL" id="JANBUO010000873">
    <property type="protein sequence ID" value="KAJ2801086.1"/>
    <property type="molecule type" value="Genomic_DNA"/>
</dbReference>
<dbReference type="PANTHER" id="PTHR46337:SF1">
    <property type="entry name" value="RCC1-LIKE G EXCHANGING FACTOR-LIKE PROTEIN"/>
    <property type="match status" value="1"/>
</dbReference>
<dbReference type="Proteomes" id="UP001140094">
    <property type="component" value="Unassembled WGS sequence"/>
</dbReference>
<dbReference type="Gene3D" id="2.130.10.30">
    <property type="entry name" value="Regulator of chromosome condensation 1/beta-lactamase-inhibitor protein II"/>
    <property type="match status" value="2"/>
</dbReference>
<protein>
    <recommendedName>
        <fullName evidence="3">RCC1-like domain-containing protein</fullName>
    </recommendedName>
</protein>
<feature type="domain" description="RCC1-like" evidence="3">
    <location>
        <begin position="35"/>
        <end position="429"/>
    </location>
</feature>
<dbReference type="GO" id="GO:0070131">
    <property type="term" value="P:positive regulation of mitochondrial translation"/>
    <property type="evidence" value="ECO:0007669"/>
    <property type="project" value="TreeGrafter"/>
</dbReference>
<keyword evidence="5" id="KW-1185">Reference proteome</keyword>
<dbReference type="PROSITE" id="PS00626">
    <property type="entry name" value="RCC1_2"/>
    <property type="match status" value="1"/>
</dbReference>
<comment type="caution">
    <text evidence="4">The sequence shown here is derived from an EMBL/GenBank/DDBJ whole genome shotgun (WGS) entry which is preliminary data.</text>
</comment>
<dbReference type="InterPro" id="IPR058923">
    <property type="entry name" value="RCC1-like_dom"/>
</dbReference>
<dbReference type="PANTHER" id="PTHR46337">
    <property type="entry name" value="RCC1-LIKE G EXCHANGING FACTOR-LIKE PROTEIN"/>
    <property type="match status" value="1"/>
</dbReference>
<gene>
    <name evidence="4" type="ORF">H4R20_003817</name>
</gene>
<feature type="repeat" description="RCC1" evidence="2">
    <location>
        <begin position="381"/>
        <end position="435"/>
    </location>
</feature>
<sequence>MRLLARGALRGWPALRLRAARRSSIRAKSSAITAWGAFVGQLATTKTAIEHDYSMETHASAAPVQISPQQLFETTPDTDIRISAVGAGMRHALIASEIVEDSEPRTLLAGFGLNRCYQLGRPWSNRSAANSGISMITEISGSVSQISCGREHSAMVVRQRDGQQRVFVCGSNAFGQLGLTREKKAEDERVLQRSALCDLEELDKILDAGEIPVKVQCGLDHTVILTSHNRVLAMGWGADGQLGTGYTADSDRPVRVCGLDSVAIVDISSTTDFTLALSVDNRVFYWGNAEYGQCMVGRKIDKVLVPMQVPFGKGRIKSIAAGGCHALLLTEAGQVYICGYGALGLGSDCVSVLEPTLLEGLEHIDMIYASTDRCLAIGRNCNVYSWGLGNSLGRLGYGISAKNVFTPELLNICPTLIRSGLVALGNDISLIATPS</sequence>
<evidence type="ECO:0000313" key="5">
    <source>
        <dbReference type="Proteomes" id="UP001140094"/>
    </source>
</evidence>
<evidence type="ECO:0000256" key="1">
    <source>
        <dbReference type="ARBA" id="ARBA00022737"/>
    </source>
</evidence>
<dbReference type="GO" id="GO:0019843">
    <property type="term" value="F:rRNA binding"/>
    <property type="evidence" value="ECO:0007669"/>
    <property type="project" value="TreeGrafter"/>
</dbReference>
<dbReference type="AlphaFoldDB" id="A0A9W8HSL3"/>
<dbReference type="InterPro" id="IPR000408">
    <property type="entry name" value="Reg_chr_condens"/>
</dbReference>
<dbReference type="Pfam" id="PF25390">
    <property type="entry name" value="WD40_RLD"/>
    <property type="match status" value="1"/>
</dbReference>
<dbReference type="OrthoDB" id="5370059at2759"/>